<feature type="compositionally biased region" description="Pro residues" evidence="1">
    <location>
        <begin position="385"/>
        <end position="395"/>
    </location>
</feature>
<dbReference type="InterPro" id="IPR000313">
    <property type="entry name" value="PWWP_dom"/>
</dbReference>
<feature type="compositionally biased region" description="Low complexity" evidence="1">
    <location>
        <begin position="286"/>
        <end position="306"/>
    </location>
</feature>
<feature type="domain" description="PWWP" evidence="2">
    <location>
        <begin position="132"/>
        <end position="202"/>
    </location>
</feature>
<name>A0A2V3J2K4_9FLOR</name>
<feature type="compositionally biased region" description="Basic and acidic residues" evidence="1">
    <location>
        <begin position="326"/>
        <end position="339"/>
    </location>
</feature>
<dbReference type="Proteomes" id="UP000247409">
    <property type="component" value="Unassembled WGS sequence"/>
</dbReference>
<dbReference type="AlphaFoldDB" id="A0A2V3J2K4"/>
<protein>
    <recommendedName>
        <fullName evidence="2">PWWP domain-containing protein</fullName>
    </recommendedName>
</protein>
<evidence type="ECO:0000256" key="1">
    <source>
        <dbReference type="SAM" id="MobiDB-lite"/>
    </source>
</evidence>
<reference evidence="3 4" key="1">
    <citation type="journal article" date="2018" name="Mol. Biol. Evol.">
        <title>Analysis of the draft genome of the red seaweed Gracilariopsis chorda provides insights into genome size evolution in Rhodophyta.</title>
        <authorList>
            <person name="Lee J."/>
            <person name="Yang E.C."/>
            <person name="Graf L."/>
            <person name="Yang J.H."/>
            <person name="Qiu H."/>
            <person name="Zel Zion U."/>
            <person name="Chan C.X."/>
            <person name="Stephens T.G."/>
            <person name="Weber A.P.M."/>
            <person name="Boo G.H."/>
            <person name="Boo S.M."/>
            <person name="Kim K.M."/>
            <person name="Shin Y."/>
            <person name="Jung M."/>
            <person name="Lee S.J."/>
            <person name="Yim H.S."/>
            <person name="Lee J.H."/>
            <person name="Bhattacharya D."/>
            <person name="Yoon H.S."/>
        </authorList>
    </citation>
    <scope>NUCLEOTIDE SEQUENCE [LARGE SCALE GENOMIC DNA]</scope>
    <source>
        <strain evidence="3 4">SKKU-2015</strain>
        <tissue evidence="3">Whole body</tissue>
    </source>
</reference>
<comment type="caution">
    <text evidence="3">The sequence shown here is derived from an EMBL/GenBank/DDBJ whole genome shotgun (WGS) entry which is preliminary data.</text>
</comment>
<feature type="compositionally biased region" description="Polar residues" evidence="1">
    <location>
        <begin position="446"/>
        <end position="455"/>
    </location>
</feature>
<accession>A0A2V3J2K4</accession>
<evidence type="ECO:0000313" key="3">
    <source>
        <dbReference type="EMBL" id="PXF48609.1"/>
    </source>
</evidence>
<dbReference type="STRING" id="448386.A0A2V3J2K4"/>
<organism evidence="3 4">
    <name type="scientific">Gracilariopsis chorda</name>
    <dbReference type="NCBI Taxonomy" id="448386"/>
    <lineage>
        <taxon>Eukaryota</taxon>
        <taxon>Rhodophyta</taxon>
        <taxon>Florideophyceae</taxon>
        <taxon>Rhodymeniophycidae</taxon>
        <taxon>Gracilariales</taxon>
        <taxon>Gracilariaceae</taxon>
        <taxon>Gracilariopsis</taxon>
    </lineage>
</organism>
<feature type="compositionally biased region" description="Low complexity" evidence="1">
    <location>
        <begin position="20"/>
        <end position="31"/>
    </location>
</feature>
<dbReference type="Gene3D" id="2.30.30.140">
    <property type="match status" value="1"/>
</dbReference>
<feature type="compositionally biased region" description="Pro residues" evidence="1">
    <location>
        <begin position="83"/>
        <end position="95"/>
    </location>
</feature>
<proteinExistence type="predicted"/>
<gene>
    <name evidence="3" type="ORF">BWQ96_01461</name>
</gene>
<feature type="compositionally biased region" description="Basic and acidic residues" evidence="1">
    <location>
        <begin position="486"/>
        <end position="505"/>
    </location>
</feature>
<sequence length="637" mass="72017">MHAHPPPKQNSFLSNVASTIQPSSSSPQPHIRQPHRAINLPSAAEPSRRFQHHRKPRARRPLPTLKAQPALVLPADLIEPDIEPTPSPPSSPTPPLHHTQPPRRTPSLHQLPQTHRAGSTGQDPPTTLRFRPGDIVLCRYFNYPVWPATVSRTHQPALRGRYFTMRPTRSGDDAIMAYWVIFSGERVGGWVRTDCLVPYNPMYAHRAQLPSTDPIHHDQKRALSVAADEHSQVGSRFCYTPEDYFMLEELLRIPVNDFVDIKSQDSEADKEPEPSAHHEIPSASTHQPDSSYHSPSSPSQSCSYDSEYVQHPTQRPGLRPRPPRKAHTDRPTLRSDKVSKPRPQRVVLTHSNQTSPVSDNDDDALFISPVKPEPQQIPTSTPVNQPTPPSEPPVQTPLESNPAELLPKSTPAPAPPQKQEPRPFARRKRGRPRKHPLPVATRLAKQETSASTQGQVKREPQDILTHIPEKPSLQSQVRRKRRGRPRKSEKPPPPEPVLDPKETTEQVIDRMQRRINRQEKQIMQMAQQQQQQQNLRAKGSAAGPSTLPHISLLTKLLDPDAIRAQNEKFSQRILAFQKMAAQFAYEAEKLDLARRNCENAWKALVETGRGTEQHLMDLEVLVSKIPEFVDFLRTVRM</sequence>
<dbReference type="CDD" id="cd05162">
    <property type="entry name" value="PWWP"/>
    <property type="match status" value="1"/>
</dbReference>
<feature type="region of interest" description="Disordered" evidence="1">
    <location>
        <begin position="264"/>
        <end position="505"/>
    </location>
</feature>
<feature type="compositionally biased region" description="Basic and acidic residues" evidence="1">
    <location>
        <begin position="264"/>
        <end position="280"/>
    </location>
</feature>
<feature type="compositionally biased region" description="Basic residues" evidence="1">
    <location>
        <begin position="424"/>
        <end position="436"/>
    </location>
</feature>
<feature type="compositionally biased region" description="Polar residues" evidence="1">
    <location>
        <begin position="107"/>
        <end position="125"/>
    </location>
</feature>
<evidence type="ECO:0000259" key="2">
    <source>
        <dbReference type="PROSITE" id="PS50812"/>
    </source>
</evidence>
<dbReference type="PROSITE" id="PS50812">
    <property type="entry name" value="PWWP"/>
    <property type="match status" value="1"/>
</dbReference>
<dbReference type="OrthoDB" id="10597591at2759"/>
<keyword evidence="4" id="KW-1185">Reference proteome</keyword>
<feature type="compositionally biased region" description="Polar residues" evidence="1">
    <location>
        <begin position="349"/>
        <end position="358"/>
    </location>
</feature>
<dbReference type="EMBL" id="NBIV01000012">
    <property type="protein sequence ID" value="PXF48609.1"/>
    <property type="molecule type" value="Genomic_DNA"/>
</dbReference>
<evidence type="ECO:0000313" key="4">
    <source>
        <dbReference type="Proteomes" id="UP000247409"/>
    </source>
</evidence>
<feature type="compositionally biased region" description="Polar residues" evidence="1">
    <location>
        <begin position="9"/>
        <end position="19"/>
    </location>
</feature>
<dbReference type="SUPFAM" id="SSF63748">
    <property type="entry name" value="Tudor/PWWP/MBT"/>
    <property type="match status" value="1"/>
</dbReference>
<feature type="compositionally biased region" description="Basic residues" evidence="1">
    <location>
        <begin position="49"/>
        <end position="60"/>
    </location>
</feature>
<feature type="region of interest" description="Disordered" evidence="1">
    <location>
        <begin position="1"/>
        <end position="128"/>
    </location>
</feature>